<reference evidence="1 2" key="1">
    <citation type="journal article" date="2019" name="Int. J. Syst. Evol. Microbiol.">
        <title>The Global Catalogue of Microorganisms (GCM) 10K type strain sequencing project: providing services to taxonomists for standard genome sequencing and annotation.</title>
        <authorList>
            <consortium name="The Broad Institute Genomics Platform"/>
            <consortium name="The Broad Institute Genome Sequencing Center for Infectious Disease"/>
            <person name="Wu L."/>
            <person name="Ma J."/>
        </authorList>
    </citation>
    <scope>NUCLEOTIDE SEQUENCE [LARGE SCALE GENOMIC DNA]</scope>
    <source>
        <strain evidence="1 2">JCM 16013</strain>
    </source>
</reference>
<name>A0ABN2QHW5_9ACTN</name>
<protein>
    <recommendedName>
        <fullName evidence="3">Site-specific integrase</fullName>
    </recommendedName>
</protein>
<gene>
    <name evidence="1" type="ORF">GCM10009838_04880</name>
</gene>
<evidence type="ECO:0008006" key="3">
    <source>
        <dbReference type="Google" id="ProtNLM"/>
    </source>
</evidence>
<accession>A0ABN2QHW5</accession>
<dbReference type="EMBL" id="BAAAQM010000002">
    <property type="protein sequence ID" value="GAA1952754.1"/>
    <property type="molecule type" value="Genomic_DNA"/>
</dbReference>
<sequence>MPDQHQDAPWFATHPVEAIADAVLGVDGSLTAKHVETLIVETVQLKADQRRVAKALAEDPSLLTSGRPAGPRSLQRLINALRAAGAEAVAPQRCARCDKVKPLLNGLDENGLRICPYCEMLRAAAAEPCVICGSTRQIASRDRHGGARCSKCPDDLGGQDPVVLICDLLERIDLGLDRDDVAAAARKVASRPAYQRELYWALDADLSLLTGNADKAPPKVIALIEELRARGTEAVWVPPCPTCGRHNKLSHRHTSGLRICRVCYNHNLLAECSRCGQLKQVCARTLDEEPLCHGCHRADPLSHEQCSGCGKTALIVRREGDRRYCGTCFRAPEDTCTICGRVRQCYFAGTDQARCESCSGQLNPEECSGCGRMRRVSRRLPDGGGLCGRCALPEGVCEVCNRTAKLKGYSPEGRRWCSSCSSKERRGREGDCAECGRHGRIHRFSLCHSCSYAAGLRELLSGSDGTLRPDLEPILRALHRGDPVSGLNWLTNRAPKTLLPQLAAATGPVTHELLDSLGLSRAVAHIRAVLVTSGVLPQRDEHLARLERWLGEALRQVADPAERRVVKSFATWHHFRRLRRVAEAGPVTYSQVSVARRDIQAGIALLRFLRARGTSLAAATQTEIDIWLDGTSWIRHLARNFVVWAVRNRHASGIDIPPTLSDLTTVVIENDRRWKLVRRLLDDDQIDLGTRVAGLLLLLFAQPLSRISQLRIEQVGHHDNGVTLAIGEVPLRLPPPLDQLVEELVLHRRGYTTKGGDYSNPWLFPGALPGQPLTAKRLMHRLQPLGIHARPARNTTLFELSAELPAVVVSRLLGLNIDTAAKWNRRAGATGAAYAAELVRRTSQGDIPMGRRSPDQQ</sequence>
<evidence type="ECO:0000313" key="2">
    <source>
        <dbReference type="Proteomes" id="UP001499854"/>
    </source>
</evidence>
<evidence type="ECO:0000313" key="1">
    <source>
        <dbReference type="EMBL" id="GAA1952754.1"/>
    </source>
</evidence>
<dbReference type="Proteomes" id="UP001499854">
    <property type="component" value="Unassembled WGS sequence"/>
</dbReference>
<keyword evidence="2" id="KW-1185">Reference proteome</keyword>
<proteinExistence type="predicted"/>
<organism evidence="1 2">
    <name type="scientific">Catenulispora subtropica</name>
    <dbReference type="NCBI Taxonomy" id="450798"/>
    <lineage>
        <taxon>Bacteria</taxon>
        <taxon>Bacillati</taxon>
        <taxon>Actinomycetota</taxon>
        <taxon>Actinomycetes</taxon>
        <taxon>Catenulisporales</taxon>
        <taxon>Catenulisporaceae</taxon>
        <taxon>Catenulispora</taxon>
    </lineage>
</organism>
<comment type="caution">
    <text evidence="1">The sequence shown here is derived from an EMBL/GenBank/DDBJ whole genome shotgun (WGS) entry which is preliminary data.</text>
</comment>
<dbReference type="RefSeq" id="WP_344655230.1">
    <property type="nucleotide sequence ID" value="NZ_BAAAQM010000002.1"/>
</dbReference>